<name>A0AAD6BWY5_9EURO</name>
<dbReference type="Gene3D" id="1.25.40.20">
    <property type="entry name" value="Ankyrin repeat-containing domain"/>
    <property type="match status" value="1"/>
</dbReference>
<dbReference type="InterPro" id="IPR008271">
    <property type="entry name" value="Ser/Thr_kinase_AS"/>
</dbReference>
<dbReference type="GO" id="GO:0070059">
    <property type="term" value="P:intrinsic apoptotic signaling pathway in response to endoplasmic reticulum stress"/>
    <property type="evidence" value="ECO:0007669"/>
    <property type="project" value="TreeGrafter"/>
</dbReference>
<feature type="domain" description="Protein kinase" evidence="1">
    <location>
        <begin position="89"/>
        <end position="407"/>
    </location>
</feature>
<dbReference type="RefSeq" id="XP_056761154.1">
    <property type="nucleotide sequence ID" value="XM_056912305.1"/>
</dbReference>
<dbReference type="InterPro" id="IPR011009">
    <property type="entry name" value="Kinase-like_dom_sf"/>
</dbReference>
<reference evidence="2" key="1">
    <citation type="submission" date="2022-12" db="EMBL/GenBank/DDBJ databases">
        <authorList>
            <person name="Petersen C."/>
        </authorList>
    </citation>
    <scope>NUCLEOTIDE SEQUENCE</scope>
    <source>
        <strain evidence="2">IBT 16125</strain>
    </source>
</reference>
<dbReference type="PANTHER" id="PTHR13954:SF6">
    <property type="entry name" value="NON-SPECIFIC SERINE_THREONINE PROTEIN KINASE"/>
    <property type="match status" value="1"/>
</dbReference>
<dbReference type="PROSITE" id="PS00108">
    <property type="entry name" value="PROTEIN_KINASE_ST"/>
    <property type="match status" value="1"/>
</dbReference>
<accession>A0AAD6BWY5</accession>
<dbReference type="GeneID" id="81602548"/>
<dbReference type="SMART" id="SM00220">
    <property type="entry name" value="S_TKc"/>
    <property type="match status" value="1"/>
</dbReference>
<evidence type="ECO:0000313" key="3">
    <source>
        <dbReference type="Proteomes" id="UP001213681"/>
    </source>
</evidence>
<evidence type="ECO:0000313" key="2">
    <source>
        <dbReference type="EMBL" id="KAJ5437925.1"/>
    </source>
</evidence>
<dbReference type="Gene3D" id="1.10.510.10">
    <property type="entry name" value="Transferase(Phosphotransferase) domain 1"/>
    <property type="match status" value="1"/>
</dbReference>
<dbReference type="GO" id="GO:1990604">
    <property type="term" value="C:IRE1-TRAF2-ASK1 complex"/>
    <property type="evidence" value="ECO:0007669"/>
    <property type="project" value="TreeGrafter"/>
</dbReference>
<dbReference type="GO" id="GO:0036498">
    <property type="term" value="P:IRE1-mediated unfolded protein response"/>
    <property type="evidence" value="ECO:0007669"/>
    <property type="project" value="TreeGrafter"/>
</dbReference>
<dbReference type="PANTHER" id="PTHR13954">
    <property type="entry name" value="IRE1-RELATED"/>
    <property type="match status" value="1"/>
</dbReference>
<organism evidence="2 3">
    <name type="scientific">Penicillium daleae</name>
    <dbReference type="NCBI Taxonomy" id="63821"/>
    <lineage>
        <taxon>Eukaryota</taxon>
        <taxon>Fungi</taxon>
        <taxon>Dikarya</taxon>
        <taxon>Ascomycota</taxon>
        <taxon>Pezizomycotina</taxon>
        <taxon>Eurotiomycetes</taxon>
        <taxon>Eurotiomycetidae</taxon>
        <taxon>Eurotiales</taxon>
        <taxon>Aspergillaceae</taxon>
        <taxon>Penicillium</taxon>
    </lineage>
</organism>
<dbReference type="InterPro" id="IPR045133">
    <property type="entry name" value="IRE1/2-like"/>
</dbReference>
<dbReference type="SUPFAM" id="SSF48403">
    <property type="entry name" value="Ankyrin repeat"/>
    <property type="match status" value="1"/>
</dbReference>
<sequence length="971" mass="110297">MNPDPALKGPSSPAGIRSPGQAQAISSLSRLFSHSSVFESLGRGSRQGGRFSVIEEFAAFSDPIIVLSNLMVTLKDSNIPGPQLIRLQTEFNVELGCGAQSEVFGFDESVLEEYGLTPQDLPDSMRKSITEVAIKRFRVHGAKRRQPGPGTSISSEEFVFLCKAAHQEIDVLCKSAFRKHPNIVRLISWGLCLDTMEENDEETPRIPLLILEKSRCSLTQLLASTTTYKADLGFQDICGLLLDTGHGLEAIHQEGIAHGDLKPDNILIFESDGRWCAKLCDFGLSATENTGHTSSSVEYRGTPGWRPPEYYRQGLRSLCFQDHQRCDIFVFGLVVWSTFQYGGRHPLPREGEPSWNVSIFAAQQLAKQALIPASEKSRIILTVQGALIDDPEARQRHPWKYLDDETYRHVGRRVKFWRDSTISTRPFRYAIRRTFGRAVELHDEGLEGPDEMFLAAPEDEAPSWSICCLPCVGPRRSARPSSSRLPPIAFPERNSLYLKEFEEFFRPLDVERRPYALITIRHGYRPCINIKHLQKLYDGLLESISSGDELRVYALARVRSRIPACCWKRLKSGRPAHVIERYIKDTHDFSTLAWLCHGEIGASELRLEEHMKAVFGCILQRPRNFSYFTIRREQQLGVQGRSQHFMLLLEHGARIEAVINPEGESVFLQFLRLSNEFSRNGYGDLSIPDICVSFKRIARKTFIAPNTRFYMTGELPELEENTKGCSNTALHDSVVAENYMAVEALVRSGFFVDARNKDNKTALYLALNRREEQQRSAEKQKQKHKHKAPLVDSTTLYRIIALLRQNTTQALDIDSTSWTRTEIPLGWERKTISSASNDQDDSTKEVFYDILSRSLTFSKPTFSLYEDRRLALGARRFSASGQTYYLDLFRFICPSSSSYDADIQTSPEMEIYDDRWFANELHTPAVSRHGQEACEQPLTLEAVRARRQKISGRRALSAIFSKVYAWRVNGF</sequence>
<proteinExistence type="predicted"/>
<comment type="caution">
    <text evidence="2">The sequence shown here is derived from an EMBL/GenBank/DDBJ whole genome shotgun (WGS) entry which is preliminary data.</text>
</comment>
<keyword evidence="3" id="KW-1185">Reference proteome</keyword>
<dbReference type="GO" id="GO:0004521">
    <property type="term" value="F:RNA endonuclease activity"/>
    <property type="evidence" value="ECO:0007669"/>
    <property type="project" value="InterPro"/>
</dbReference>
<dbReference type="Proteomes" id="UP001213681">
    <property type="component" value="Unassembled WGS sequence"/>
</dbReference>
<reference evidence="2" key="2">
    <citation type="journal article" date="2023" name="IMA Fungus">
        <title>Comparative genomic study of the Penicillium genus elucidates a diverse pangenome and 15 lateral gene transfer events.</title>
        <authorList>
            <person name="Petersen C."/>
            <person name="Sorensen T."/>
            <person name="Nielsen M.R."/>
            <person name="Sondergaard T.E."/>
            <person name="Sorensen J.L."/>
            <person name="Fitzpatrick D.A."/>
            <person name="Frisvad J.C."/>
            <person name="Nielsen K.L."/>
        </authorList>
    </citation>
    <scope>NUCLEOTIDE SEQUENCE</scope>
    <source>
        <strain evidence="2">IBT 16125</strain>
    </source>
</reference>
<dbReference type="EMBL" id="JAPVEA010000008">
    <property type="protein sequence ID" value="KAJ5437925.1"/>
    <property type="molecule type" value="Genomic_DNA"/>
</dbReference>
<protein>
    <recommendedName>
        <fullName evidence="1">Protein kinase domain-containing protein</fullName>
    </recommendedName>
</protein>
<dbReference type="AlphaFoldDB" id="A0AAD6BWY5"/>
<dbReference type="GO" id="GO:0051082">
    <property type="term" value="F:unfolded protein binding"/>
    <property type="evidence" value="ECO:0007669"/>
    <property type="project" value="TreeGrafter"/>
</dbReference>
<evidence type="ECO:0000259" key="1">
    <source>
        <dbReference type="PROSITE" id="PS50011"/>
    </source>
</evidence>
<dbReference type="GO" id="GO:0004674">
    <property type="term" value="F:protein serine/threonine kinase activity"/>
    <property type="evidence" value="ECO:0007669"/>
    <property type="project" value="InterPro"/>
</dbReference>
<gene>
    <name evidence="2" type="ORF">N7458_008923</name>
</gene>
<dbReference type="GO" id="GO:0005524">
    <property type="term" value="F:ATP binding"/>
    <property type="evidence" value="ECO:0007669"/>
    <property type="project" value="InterPro"/>
</dbReference>
<dbReference type="PROSITE" id="PS50011">
    <property type="entry name" value="PROTEIN_KINASE_DOM"/>
    <property type="match status" value="1"/>
</dbReference>
<dbReference type="Pfam" id="PF00069">
    <property type="entry name" value="Pkinase"/>
    <property type="match status" value="1"/>
</dbReference>
<dbReference type="SUPFAM" id="SSF56112">
    <property type="entry name" value="Protein kinase-like (PK-like)"/>
    <property type="match status" value="1"/>
</dbReference>
<dbReference type="InterPro" id="IPR000719">
    <property type="entry name" value="Prot_kinase_dom"/>
</dbReference>
<dbReference type="InterPro" id="IPR036770">
    <property type="entry name" value="Ankyrin_rpt-contain_sf"/>
</dbReference>